<dbReference type="AlphaFoldDB" id="A0A2K3K5N8"/>
<accession>A0A2K3K5N8</accession>
<feature type="region of interest" description="Disordered" evidence="1">
    <location>
        <begin position="1"/>
        <end position="32"/>
    </location>
</feature>
<proteinExistence type="predicted"/>
<organism evidence="2 3">
    <name type="scientific">Trifolium pratense</name>
    <name type="common">Red clover</name>
    <dbReference type="NCBI Taxonomy" id="57577"/>
    <lineage>
        <taxon>Eukaryota</taxon>
        <taxon>Viridiplantae</taxon>
        <taxon>Streptophyta</taxon>
        <taxon>Embryophyta</taxon>
        <taxon>Tracheophyta</taxon>
        <taxon>Spermatophyta</taxon>
        <taxon>Magnoliopsida</taxon>
        <taxon>eudicotyledons</taxon>
        <taxon>Gunneridae</taxon>
        <taxon>Pentapetalae</taxon>
        <taxon>rosids</taxon>
        <taxon>fabids</taxon>
        <taxon>Fabales</taxon>
        <taxon>Fabaceae</taxon>
        <taxon>Papilionoideae</taxon>
        <taxon>50 kb inversion clade</taxon>
        <taxon>NPAAA clade</taxon>
        <taxon>Hologalegina</taxon>
        <taxon>IRL clade</taxon>
        <taxon>Trifolieae</taxon>
        <taxon>Trifolium</taxon>
    </lineage>
</organism>
<gene>
    <name evidence="2" type="ORF">L195_g052542</name>
</gene>
<dbReference type="EMBL" id="ASHM01085688">
    <property type="protein sequence ID" value="PNX61597.1"/>
    <property type="molecule type" value="Genomic_DNA"/>
</dbReference>
<dbReference type="Proteomes" id="UP000236291">
    <property type="component" value="Unassembled WGS sequence"/>
</dbReference>
<protein>
    <submittedName>
        <fullName evidence="2">Uncharacterized protein</fullName>
    </submittedName>
</protein>
<comment type="caution">
    <text evidence="2">The sequence shown here is derived from an EMBL/GenBank/DDBJ whole genome shotgun (WGS) entry which is preliminary data.</text>
</comment>
<name>A0A2K3K5N8_TRIPR</name>
<sequence>MNMISQESNPNRNLIKNINPKKSNLSPLASNPTSKLNILRHNSNSLSMNSTKISIFKQTNKISFSSFLKCRNSTTLESQIGFEILSDFSNQSLEWKFPNEKLCALLILSDLS</sequence>
<reference evidence="2 3" key="2">
    <citation type="journal article" date="2017" name="Front. Plant Sci.">
        <title>Gene Classification and Mining of Molecular Markers Useful in Red Clover (Trifolium pratense) Breeding.</title>
        <authorList>
            <person name="Istvanek J."/>
            <person name="Dluhosova J."/>
            <person name="Dluhos P."/>
            <person name="Patkova L."/>
            <person name="Nedelnik J."/>
            <person name="Repkova J."/>
        </authorList>
    </citation>
    <scope>NUCLEOTIDE SEQUENCE [LARGE SCALE GENOMIC DNA]</scope>
    <source>
        <strain evidence="3">cv. Tatra</strain>
        <tissue evidence="2">Young leaves</tissue>
    </source>
</reference>
<evidence type="ECO:0000313" key="2">
    <source>
        <dbReference type="EMBL" id="PNX61597.1"/>
    </source>
</evidence>
<evidence type="ECO:0000256" key="1">
    <source>
        <dbReference type="SAM" id="MobiDB-lite"/>
    </source>
</evidence>
<evidence type="ECO:0000313" key="3">
    <source>
        <dbReference type="Proteomes" id="UP000236291"/>
    </source>
</evidence>
<reference evidence="2 3" key="1">
    <citation type="journal article" date="2014" name="Am. J. Bot.">
        <title>Genome assembly and annotation for red clover (Trifolium pratense; Fabaceae).</title>
        <authorList>
            <person name="Istvanek J."/>
            <person name="Jaros M."/>
            <person name="Krenek A."/>
            <person name="Repkova J."/>
        </authorList>
    </citation>
    <scope>NUCLEOTIDE SEQUENCE [LARGE SCALE GENOMIC DNA]</scope>
    <source>
        <strain evidence="3">cv. Tatra</strain>
        <tissue evidence="2">Young leaves</tissue>
    </source>
</reference>